<organism evidence="2 3">
    <name type="scientific">Primorskyibacter flagellatus</name>
    <dbReference type="NCBI Taxonomy" id="1387277"/>
    <lineage>
        <taxon>Bacteria</taxon>
        <taxon>Pseudomonadati</taxon>
        <taxon>Pseudomonadota</taxon>
        <taxon>Alphaproteobacteria</taxon>
        <taxon>Rhodobacterales</taxon>
        <taxon>Roseobacteraceae</taxon>
        <taxon>Primorskyibacter</taxon>
    </lineage>
</organism>
<dbReference type="Proteomes" id="UP000192330">
    <property type="component" value="Unassembled WGS sequence"/>
</dbReference>
<feature type="transmembrane region" description="Helical" evidence="1">
    <location>
        <begin position="177"/>
        <end position="200"/>
    </location>
</feature>
<name>A0A1W2AP74_9RHOB</name>
<dbReference type="STRING" id="1387277.SAMN06295998_103159"/>
<keyword evidence="1" id="KW-0812">Transmembrane</keyword>
<dbReference type="PANTHER" id="PTHR41795">
    <property type="entry name" value="EXOPOLYSACCHARIDE SYNTHESIS PROTEIN"/>
    <property type="match status" value="1"/>
</dbReference>
<sequence>MTETPSRQTLSALLNALKPDGDDDNVSVRELIHKIGERAFAPLMLVPALILVSPISGIPTLPTLGGLLIMLIAVQDLFGRDHLWLPDFLMRRRLSADRLQSALDWLEKPARWVDRHTGDRLRMLTRSPFRQVALVIIVLITAAWPPLELLPMVTSIGAFAVSLLCIGMVTRDGIYVAAGYVFTAAVVAVAVTLVNAGVAATQ</sequence>
<dbReference type="AlphaFoldDB" id="A0A1W2AP74"/>
<dbReference type="PANTHER" id="PTHR41795:SF1">
    <property type="entry name" value="EXOPOLYSACCHARIDE SYNTHESIS PROTEIN"/>
    <property type="match status" value="1"/>
</dbReference>
<accession>A0A1W2AP74</accession>
<evidence type="ECO:0000313" key="3">
    <source>
        <dbReference type="Proteomes" id="UP000192330"/>
    </source>
</evidence>
<feature type="transmembrane region" description="Helical" evidence="1">
    <location>
        <begin position="129"/>
        <end position="147"/>
    </location>
</feature>
<protein>
    <submittedName>
        <fullName evidence="2">Uncharacterized conserved protein</fullName>
    </submittedName>
</protein>
<proteinExistence type="predicted"/>
<keyword evidence="3" id="KW-1185">Reference proteome</keyword>
<dbReference type="OrthoDB" id="7949130at2"/>
<evidence type="ECO:0000256" key="1">
    <source>
        <dbReference type="SAM" id="Phobius"/>
    </source>
</evidence>
<keyword evidence="1" id="KW-0472">Membrane</keyword>
<evidence type="ECO:0000313" key="2">
    <source>
        <dbReference type="EMBL" id="SMC62330.1"/>
    </source>
</evidence>
<dbReference type="Pfam" id="PF06055">
    <property type="entry name" value="ExoD"/>
    <property type="match status" value="1"/>
</dbReference>
<keyword evidence="1" id="KW-1133">Transmembrane helix</keyword>
<gene>
    <name evidence="2" type="ORF">SAMN06295998_103159</name>
</gene>
<dbReference type="PIRSF" id="PIRSF033239">
    <property type="entry name" value="ExoD"/>
    <property type="match status" value="1"/>
</dbReference>
<reference evidence="2 3" key="1">
    <citation type="submission" date="2017-04" db="EMBL/GenBank/DDBJ databases">
        <authorList>
            <person name="Afonso C.L."/>
            <person name="Miller P.J."/>
            <person name="Scott M.A."/>
            <person name="Spackman E."/>
            <person name="Goraichik I."/>
            <person name="Dimitrov K.M."/>
            <person name="Suarez D.L."/>
            <person name="Swayne D.E."/>
        </authorList>
    </citation>
    <scope>NUCLEOTIDE SEQUENCE [LARGE SCALE GENOMIC DNA]</scope>
    <source>
        <strain evidence="2 3">CGMCC 1.12644</strain>
    </source>
</reference>
<dbReference type="RefSeq" id="WP_084351498.1">
    <property type="nucleotide sequence ID" value="NZ_FWYD01000003.1"/>
</dbReference>
<dbReference type="InterPro" id="IPR010331">
    <property type="entry name" value="ExoD"/>
</dbReference>
<dbReference type="EMBL" id="FWYD01000003">
    <property type="protein sequence ID" value="SMC62330.1"/>
    <property type="molecule type" value="Genomic_DNA"/>
</dbReference>